<dbReference type="AlphaFoldDB" id="A0A1I3D244"/>
<dbReference type="InterPro" id="IPR000836">
    <property type="entry name" value="PRTase_dom"/>
</dbReference>
<dbReference type="Proteomes" id="UP000198668">
    <property type="component" value="Unassembled WGS sequence"/>
</dbReference>
<dbReference type="EMBL" id="FOQE01000027">
    <property type="protein sequence ID" value="SFH80775.1"/>
    <property type="molecule type" value="Genomic_DNA"/>
</dbReference>
<protein>
    <submittedName>
        <fullName evidence="2">Predicted phosphoribosyltransferase</fullName>
    </submittedName>
</protein>
<dbReference type="GO" id="GO:0016757">
    <property type="term" value="F:glycosyltransferase activity"/>
    <property type="evidence" value="ECO:0007669"/>
    <property type="project" value="UniProtKB-KW"/>
</dbReference>
<dbReference type="SUPFAM" id="SSF53271">
    <property type="entry name" value="PRTase-like"/>
    <property type="match status" value="1"/>
</dbReference>
<feature type="domain" description="Phosphoribosyltransferase" evidence="1">
    <location>
        <begin position="65"/>
        <end position="128"/>
    </location>
</feature>
<accession>A0A1I3D244</accession>
<organism evidence="2 3">
    <name type="scientific">Pisciglobus halotolerans</name>
    <dbReference type="NCBI Taxonomy" id="745365"/>
    <lineage>
        <taxon>Bacteria</taxon>
        <taxon>Bacillati</taxon>
        <taxon>Bacillota</taxon>
        <taxon>Bacilli</taxon>
        <taxon>Lactobacillales</taxon>
        <taxon>Carnobacteriaceae</taxon>
    </lineage>
</organism>
<gene>
    <name evidence="2" type="ORF">SAMN04489868_1278</name>
</gene>
<evidence type="ECO:0000313" key="3">
    <source>
        <dbReference type="Proteomes" id="UP000198668"/>
    </source>
</evidence>
<evidence type="ECO:0000313" key="2">
    <source>
        <dbReference type="EMBL" id="SFH80775.1"/>
    </source>
</evidence>
<keyword evidence="2" id="KW-0808">Transferase</keyword>
<keyword evidence="2" id="KW-0328">Glycosyltransferase</keyword>
<dbReference type="CDD" id="cd06223">
    <property type="entry name" value="PRTases_typeI"/>
    <property type="match status" value="1"/>
</dbReference>
<reference evidence="2 3" key="1">
    <citation type="submission" date="2016-10" db="EMBL/GenBank/DDBJ databases">
        <authorList>
            <person name="de Groot N.N."/>
        </authorList>
    </citation>
    <scope>NUCLEOTIDE SEQUENCE [LARGE SCALE GENOMIC DNA]</scope>
    <source>
        <strain evidence="2 3">DSM 27630</strain>
    </source>
</reference>
<dbReference type="Pfam" id="PF00156">
    <property type="entry name" value="Pribosyltran"/>
    <property type="match status" value="1"/>
</dbReference>
<keyword evidence="3" id="KW-1185">Reference proteome</keyword>
<sequence length="159" mass="17892">MRKIGHPLHPEYAIGALTEEEAPILHPDESRSIDQSWLENQISELRLENRKRRKKYLSGQPQIPLTDRTVILVDDGIATGFTLLSAIDAIRKHAPKAIVVAVPISPKETAVKIQSKVDQLIAIEIPEYFAGAIGAYYQDFSQVSDKEVIQMLKKFKKAF</sequence>
<evidence type="ECO:0000259" key="1">
    <source>
        <dbReference type="Pfam" id="PF00156"/>
    </source>
</evidence>
<proteinExistence type="predicted"/>
<name>A0A1I3D244_9LACT</name>
<dbReference type="Gene3D" id="3.40.50.2020">
    <property type="match status" value="1"/>
</dbReference>
<dbReference type="InterPro" id="IPR029057">
    <property type="entry name" value="PRTase-like"/>
</dbReference>